<comment type="function">
    <text evidence="1">Binds to 23S rRNA.</text>
</comment>
<dbReference type="HAMAP" id="MF_01369_B">
    <property type="entry name" value="Ribosomal_uL23_B"/>
    <property type="match status" value="1"/>
</dbReference>
<sequence length="103" mass="12200">MDEIKYAVFTEKANRLRKKNQYTFNVESGSTRTEIKHWIELFFGVRVISINSHRLPGKKRRVGRIIEHTMNCRRMIITLQPGYSILPLTLKSALKEKRIKIEK</sequence>
<keyword evidence="9 12" id="KW-0689">Ribosomal protein</keyword>
<dbReference type="GO" id="GO:1990904">
    <property type="term" value="C:ribonucleoprotein complex"/>
    <property type="evidence" value="ECO:0007669"/>
    <property type="project" value="UniProtKB-KW"/>
</dbReference>
<dbReference type="GO" id="GO:0003729">
    <property type="term" value="F:mRNA binding"/>
    <property type="evidence" value="ECO:0007669"/>
    <property type="project" value="UniProtKB-ARBA"/>
</dbReference>
<keyword evidence="8" id="KW-0694">RNA-binding</keyword>
<dbReference type="InterPro" id="IPR001014">
    <property type="entry name" value="Ribosomal_uL23_CS"/>
</dbReference>
<evidence type="ECO:0000256" key="8">
    <source>
        <dbReference type="ARBA" id="ARBA00022884"/>
    </source>
</evidence>
<evidence type="ECO:0000256" key="4">
    <source>
        <dbReference type="ARBA" id="ARBA00011838"/>
    </source>
</evidence>
<dbReference type="InterPro" id="IPR013025">
    <property type="entry name" value="Ribosomal_uL23-like"/>
</dbReference>
<evidence type="ECO:0000256" key="6">
    <source>
        <dbReference type="ARBA" id="ARBA00022640"/>
    </source>
</evidence>
<evidence type="ECO:0000256" key="1">
    <source>
        <dbReference type="ARBA" id="ARBA00002500"/>
    </source>
</evidence>
<keyword evidence="7" id="KW-0699">rRNA-binding</keyword>
<dbReference type="RefSeq" id="YP_009413587.1">
    <property type="nucleotide sequence ID" value="NC_035581.1"/>
</dbReference>
<dbReference type="FunFam" id="3.30.70.330:FF:000002">
    <property type="entry name" value="50S ribosomal protein L23, chloroplastic"/>
    <property type="match status" value="1"/>
</dbReference>
<keyword evidence="6 13" id="KW-0934">Plastid</keyword>
<geneLocation type="plastid" evidence="13"/>
<dbReference type="AlphaFoldDB" id="A0A221SQW8"/>
<dbReference type="GO" id="GO:0005840">
    <property type="term" value="C:ribosome"/>
    <property type="evidence" value="ECO:0007669"/>
    <property type="project" value="UniProtKB-KW"/>
</dbReference>
<keyword evidence="10 12" id="KW-0687">Ribonucleoprotein</keyword>
<dbReference type="InterPro" id="IPR012678">
    <property type="entry name" value="Ribosomal_uL23/eL15/eS24_sf"/>
</dbReference>
<protein>
    <recommendedName>
        <fullName evidence="11">Large ribosomal subunit protein uL23cz/uL23cy</fullName>
    </recommendedName>
</protein>
<evidence type="ECO:0000256" key="11">
    <source>
        <dbReference type="ARBA" id="ARBA00040681"/>
    </source>
</evidence>
<dbReference type="PANTHER" id="PTHR11620">
    <property type="entry name" value="60S RIBOSOMAL PROTEIN L23A"/>
    <property type="match status" value="1"/>
</dbReference>
<dbReference type="GeneID" id="33875204"/>
<dbReference type="EMBL" id="MF120263">
    <property type="protein sequence ID" value="ASN78930.1"/>
    <property type="molecule type" value="Genomic_DNA"/>
</dbReference>
<proteinExistence type="inferred from homology"/>
<gene>
    <name evidence="13" type="primary">rpl23</name>
</gene>
<dbReference type="SUPFAM" id="SSF54189">
    <property type="entry name" value="Ribosomal proteins S24e, L23 and L15e"/>
    <property type="match status" value="1"/>
</dbReference>
<dbReference type="GO" id="GO:0009507">
    <property type="term" value="C:chloroplast"/>
    <property type="evidence" value="ECO:0007669"/>
    <property type="project" value="UniProtKB-SubCell"/>
</dbReference>
<name>A0A221SQW8_9ERIC</name>
<dbReference type="GO" id="GO:0019843">
    <property type="term" value="F:rRNA binding"/>
    <property type="evidence" value="ECO:0007669"/>
    <property type="project" value="UniProtKB-KW"/>
</dbReference>
<accession>A0A221SQW8</accession>
<evidence type="ECO:0000256" key="10">
    <source>
        <dbReference type="ARBA" id="ARBA00023274"/>
    </source>
</evidence>
<comment type="subcellular location">
    <subcellularLocation>
        <location evidence="2">Plastid</location>
        <location evidence="2">Chloroplast</location>
    </subcellularLocation>
</comment>
<dbReference type="Pfam" id="PF00276">
    <property type="entry name" value="Ribosomal_L23"/>
    <property type="match status" value="1"/>
</dbReference>
<evidence type="ECO:0000256" key="3">
    <source>
        <dbReference type="ARBA" id="ARBA00006700"/>
    </source>
</evidence>
<comment type="subunit">
    <text evidence="4">Part of the 50S ribosomal subunit.</text>
</comment>
<comment type="similarity">
    <text evidence="3 12">Belongs to the universal ribosomal protein uL23 family.</text>
</comment>
<dbReference type="GO" id="GO:0003735">
    <property type="term" value="F:structural constituent of ribosome"/>
    <property type="evidence" value="ECO:0007669"/>
    <property type="project" value="InterPro"/>
</dbReference>
<evidence type="ECO:0000256" key="12">
    <source>
        <dbReference type="RuleBase" id="RU003934"/>
    </source>
</evidence>
<dbReference type="GO" id="GO:0006412">
    <property type="term" value="P:translation"/>
    <property type="evidence" value="ECO:0007669"/>
    <property type="project" value="InterPro"/>
</dbReference>
<evidence type="ECO:0000256" key="7">
    <source>
        <dbReference type="ARBA" id="ARBA00022730"/>
    </source>
</evidence>
<keyword evidence="5" id="KW-0150">Chloroplast</keyword>
<dbReference type="InterPro" id="IPR012677">
    <property type="entry name" value="Nucleotide-bd_a/b_plait_sf"/>
</dbReference>
<dbReference type="PROSITE" id="PS00050">
    <property type="entry name" value="RIBOSOMAL_L23"/>
    <property type="match status" value="1"/>
</dbReference>
<evidence type="ECO:0000256" key="5">
    <source>
        <dbReference type="ARBA" id="ARBA00022528"/>
    </source>
</evidence>
<organism evidence="13">
    <name type="scientific">Hemitomes congestum</name>
    <dbReference type="NCBI Taxonomy" id="176246"/>
    <lineage>
        <taxon>Eukaryota</taxon>
        <taxon>Viridiplantae</taxon>
        <taxon>Streptophyta</taxon>
        <taxon>Embryophyta</taxon>
        <taxon>Tracheophyta</taxon>
        <taxon>Spermatophyta</taxon>
        <taxon>Magnoliopsida</taxon>
        <taxon>eudicotyledons</taxon>
        <taxon>Gunneridae</taxon>
        <taxon>Pentapetalae</taxon>
        <taxon>asterids</taxon>
        <taxon>Ericales</taxon>
        <taxon>Ericaceae</taxon>
        <taxon>Pyroloideae</taxon>
        <taxon>Monotropeae</taxon>
        <taxon>Hemitomes</taxon>
    </lineage>
</organism>
<evidence type="ECO:0000313" key="13">
    <source>
        <dbReference type="EMBL" id="ASN78930.1"/>
    </source>
</evidence>
<dbReference type="Gene3D" id="3.30.70.330">
    <property type="match status" value="1"/>
</dbReference>
<evidence type="ECO:0000256" key="2">
    <source>
        <dbReference type="ARBA" id="ARBA00004229"/>
    </source>
</evidence>
<evidence type="ECO:0000256" key="9">
    <source>
        <dbReference type="ARBA" id="ARBA00022980"/>
    </source>
</evidence>
<reference evidence="13" key="1">
    <citation type="journal article" date="2017" name="New Phytol.">
        <title>On the brink: the highly reduced plastomes of nonphotosynthetic Ericaceae.</title>
        <authorList>
            <person name="Braukmann T.W.A."/>
            <person name="Broe M.B."/>
            <person name="Stefanovic S."/>
            <person name="Freudenstein J.V."/>
        </authorList>
    </citation>
    <scope>NUCLEOTIDE SEQUENCE</scope>
</reference>